<reference evidence="1 2" key="1">
    <citation type="submission" date="2020-08" db="EMBL/GenBank/DDBJ databases">
        <title>Description of novel Flavobacterium F-400 isolate.</title>
        <authorList>
            <person name="Saticioglu I."/>
            <person name="Duman M."/>
            <person name="Altun S."/>
        </authorList>
    </citation>
    <scope>NUCLEOTIDE SEQUENCE [LARGE SCALE GENOMIC DNA]</scope>
    <source>
        <strain evidence="1 2">F-400</strain>
    </source>
</reference>
<comment type="caution">
    <text evidence="1">The sequence shown here is derived from an EMBL/GenBank/DDBJ whole genome shotgun (WGS) entry which is preliminary data.</text>
</comment>
<dbReference type="RefSeq" id="WP_166133009.1">
    <property type="nucleotide sequence ID" value="NZ_JAAOBY010000001.1"/>
</dbReference>
<evidence type="ECO:0000313" key="1">
    <source>
        <dbReference type="EMBL" id="MBC5862314.1"/>
    </source>
</evidence>
<protein>
    <submittedName>
        <fullName evidence="1">DNA-3-methyladenine glycosylase I</fullName>
    </submittedName>
</protein>
<accession>A0ABR7JDS7</accession>
<dbReference type="Proteomes" id="UP000621670">
    <property type="component" value="Unassembled WGS sequence"/>
</dbReference>
<organism evidence="1 2">
    <name type="scientific">Flavobacterium turcicum</name>
    <dbReference type="NCBI Taxonomy" id="2764718"/>
    <lineage>
        <taxon>Bacteria</taxon>
        <taxon>Pseudomonadati</taxon>
        <taxon>Bacteroidota</taxon>
        <taxon>Flavobacteriia</taxon>
        <taxon>Flavobacteriales</taxon>
        <taxon>Flavobacteriaceae</taxon>
        <taxon>Flavobacterium</taxon>
    </lineage>
</organism>
<evidence type="ECO:0000313" key="2">
    <source>
        <dbReference type="Proteomes" id="UP000621670"/>
    </source>
</evidence>
<dbReference type="Gene3D" id="1.10.340.30">
    <property type="entry name" value="Hypothetical protein, domain 2"/>
    <property type="match status" value="1"/>
</dbReference>
<dbReference type="InterPro" id="IPR005019">
    <property type="entry name" value="Adenine_glyco"/>
</dbReference>
<dbReference type="PANTHER" id="PTHR30037">
    <property type="entry name" value="DNA-3-METHYLADENINE GLYCOSYLASE 1"/>
    <property type="match status" value="1"/>
</dbReference>
<name>A0ABR7JDS7_9FLAO</name>
<dbReference type="SUPFAM" id="SSF48150">
    <property type="entry name" value="DNA-glycosylase"/>
    <property type="match status" value="1"/>
</dbReference>
<proteinExistence type="predicted"/>
<keyword evidence="2" id="KW-1185">Reference proteome</keyword>
<gene>
    <name evidence="1" type="ORF">H8R26_02655</name>
</gene>
<dbReference type="PANTHER" id="PTHR30037:SF4">
    <property type="entry name" value="DNA-3-METHYLADENINE GLYCOSYLASE I"/>
    <property type="match status" value="1"/>
</dbReference>
<dbReference type="InterPro" id="IPR004597">
    <property type="entry name" value="Tag"/>
</dbReference>
<dbReference type="NCBIfam" id="TIGR00624">
    <property type="entry name" value="tag"/>
    <property type="match status" value="1"/>
</dbReference>
<dbReference type="InterPro" id="IPR011257">
    <property type="entry name" value="DNA_glycosylase"/>
</dbReference>
<dbReference type="Pfam" id="PF03352">
    <property type="entry name" value="Adenine_glyco"/>
    <property type="match status" value="1"/>
</dbReference>
<dbReference type="EMBL" id="JACRUM010000001">
    <property type="protein sequence ID" value="MBC5862314.1"/>
    <property type="molecule type" value="Genomic_DNA"/>
</dbReference>
<sequence>MITADKIRCGWCHSSDLYMKYHDEEWGVPIYDDTTLFEFLLLETFQAGLSWITILNKRENFKAAFDQFDYKKIAKYSDDKILELLQDAGIIRNKLKVYSAVTNAQNFIKIQEEFGSFSTYIWAFVNHTPIKNSPRTLKEVPATSPISDSISMDLKKRGFKFVGSTVMYAFMQATGMVDDHVENCWKRNSLPQMDVKNSD</sequence>
<dbReference type="InterPro" id="IPR052891">
    <property type="entry name" value="DNA-3mA_glycosylase"/>
</dbReference>